<accession>A0A1G1V7Y3</accession>
<name>A0A1G1V7Y3_9BACT</name>
<dbReference type="PANTHER" id="PTHR36842">
    <property type="entry name" value="PROTEIN TOLB HOMOLOG"/>
    <property type="match status" value="1"/>
</dbReference>
<feature type="domain" description="PEGA" evidence="1">
    <location>
        <begin position="42"/>
        <end position="106"/>
    </location>
</feature>
<organism evidence="2 3">
    <name type="scientific">Candidatus Blackburnbacteria bacterium RIFCSPHIGHO2_12_FULL_41_13b</name>
    <dbReference type="NCBI Taxonomy" id="1797517"/>
    <lineage>
        <taxon>Bacteria</taxon>
        <taxon>Candidatus Blackburniibacteriota</taxon>
    </lineage>
</organism>
<dbReference type="Pfam" id="PF08308">
    <property type="entry name" value="PEGA"/>
    <property type="match status" value="1"/>
</dbReference>
<dbReference type="STRING" id="1797517.A3F61_03210"/>
<dbReference type="SUPFAM" id="SSF82171">
    <property type="entry name" value="DPP6 N-terminal domain-like"/>
    <property type="match status" value="1"/>
</dbReference>
<dbReference type="InterPro" id="IPR013229">
    <property type="entry name" value="PEGA"/>
</dbReference>
<sequence>MSARLVSFLLTIAFVGIFGLGASYLARGYRLDTKNLGLKPTGLLVATSSPDGAQILINTILESATNATLSLPPDSYDVEIKKEGFLTWRKRLTIKKEEVTKVDAALFPAAPSLSALTFGGAVMPVTSPDGTRVVFGVPKSADNTKLGLWVMDLGNLPIGFSSDPRQITNLSPETSSWSWSPDSRQVLVTTQAASGIYLLPAGSYTADRDLVNIRGAQLEKILAEWQKEKTNRREDDLDLLPSEIRDLLERKTQDFVFSPDENKVLYTASASASLKEEIIPQLPGSSTQKQERSIKQLHTYVYDIKEDRNFYITDAKVILSLEDLPRQKDHNLLSWFSSSDNVVLAEQNKVTIMDYDGTNRQVIWSGPYNAPYAIPAPNGQRLFLLTPLGAGSPSFANIYALSLK</sequence>
<protein>
    <recommendedName>
        <fullName evidence="1">PEGA domain-containing protein</fullName>
    </recommendedName>
</protein>
<gene>
    <name evidence="2" type="ORF">A3F61_03210</name>
</gene>
<dbReference type="AlphaFoldDB" id="A0A1G1V7Y3"/>
<dbReference type="InterPro" id="IPR011042">
    <property type="entry name" value="6-blade_b-propeller_TolB-like"/>
</dbReference>
<dbReference type="Proteomes" id="UP000178272">
    <property type="component" value="Unassembled WGS sequence"/>
</dbReference>
<evidence type="ECO:0000259" key="1">
    <source>
        <dbReference type="Pfam" id="PF08308"/>
    </source>
</evidence>
<dbReference type="EMBL" id="MHCA01000039">
    <property type="protein sequence ID" value="OGY11401.1"/>
    <property type="molecule type" value="Genomic_DNA"/>
</dbReference>
<dbReference type="PANTHER" id="PTHR36842:SF1">
    <property type="entry name" value="PROTEIN TOLB"/>
    <property type="match status" value="1"/>
</dbReference>
<evidence type="ECO:0000313" key="2">
    <source>
        <dbReference type="EMBL" id="OGY11401.1"/>
    </source>
</evidence>
<proteinExistence type="predicted"/>
<comment type="caution">
    <text evidence="2">The sequence shown here is derived from an EMBL/GenBank/DDBJ whole genome shotgun (WGS) entry which is preliminary data.</text>
</comment>
<reference evidence="2 3" key="1">
    <citation type="journal article" date="2016" name="Nat. Commun.">
        <title>Thousands of microbial genomes shed light on interconnected biogeochemical processes in an aquifer system.</title>
        <authorList>
            <person name="Anantharaman K."/>
            <person name="Brown C.T."/>
            <person name="Hug L.A."/>
            <person name="Sharon I."/>
            <person name="Castelle C.J."/>
            <person name="Probst A.J."/>
            <person name="Thomas B.C."/>
            <person name="Singh A."/>
            <person name="Wilkins M.J."/>
            <person name="Karaoz U."/>
            <person name="Brodie E.L."/>
            <person name="Williams K.H."/>
            <person name="Hubbard S.S."/>
            <person name="Banfield J.F."/>
        </authorList>
    </citation>
    <scope>NUCLEOTIDE SEQUENCE [LARGE SCALE GENOMIC DNA]</scope>
</reference>
<evidence type="ECO:0000313" key="3">
    <source>
        <dbReference type="Proteomes" id="UP000178272"/>
    </source>
</evidence>
<dbReference type="Gene3D" id="2.120.10.30">
    <property type="entry name" value="TolB, C-terminal domain"/>
    <property type="match status" value="1"/>
</dbReference>